<dbReference type="GO" id="GO:0016020">
    <property type="term" value="C:membrane"/>
    <property type="evidence" value="ECO:0007669"/>
    <property type="project" value="InterPro"/>
</dbReference>
<feature type="transmembrane region" description="Helical" evidence="3">
    <location>
        <begin position="214"/>
        <end position="232"/>
    </location>
</feature>
<proteinExistence type="predicted"/>
<keyword evidence="5" id="KW-1185">Reference proteome</keyword>
<keyword evidence="2" id="KW-0342">GTP-binding</keyword>
<dbReference type="PROSITE" id="PS51419">
    <property type="entry name" value="RAB"/>
    <property type="match status" value="1"/>
</dbReference>
<keyword evidence="3" id="KW-0812">Transmembrane</keyword>
<dbReference type="AlphaFoldDB" id="A0A8S1HLC0"/>
<dbReference type="PROSITE" id="PS51420">
    <property type="entry name" value="RHO"/>
    <property type="match status" value="1"/>
</dbReference>
<dbReference type="GO" id="GO:0007165">
    <property type="term" value="P:signal transduction"/>
    <property type="evidence" value="ECO:0007669"/>
    <property type="project" value="InterPro"/>
</dbReference>
<dbReference type="SMART" id="SM00174">
    <property type="entry name" value="RHO"/>
    <property type="match status" value="1"/>
</dbReference>
<name>A0A8S1HLC0_9PELO</name>
<dbReference type="InterPro" id="IPR027417">
    <property type="entry name" value="P-loop_NTPase"/>
</dbReference>
<dbReference type="PANTHER" id="PTHR24070">
    <property type="entry name" value="RAS, DI-RAS, AND RHEB FAMILY MEMBERS OF SMALL GTPASE SUPERFAMILY"/>
    <property type="match status" value="1"/>
</dbReference>
<dbReference type="InterPro" id="IPR001806">
    <property type="entry name" value="Small_GTPase"/>
</dbReference>
<keyword evidence="3" id="KW-0472">Membrane</keyword>
<protein>
    <submittedName>
        <fullName evidence="4">Uncharacterized protein</fullName>
    </submittedName>
</protein>
<dbReference type="Gene3D" id="3.40.50.300">
    <property type="entry name" value="P-loop containing nucleotide triphosphate hydrolases"/>
    <property type="match status" value="1"/>
</dbReference>
<dbReference type="Pfam" id="PF07312">
    <property type="entry name" value="DUF1459"/>
    <property type="match status" value="1"/>
</dbReference>
<gene>
    <name evidence="4" type="ORF">CAUJ_LOCUS11100</name>
</gene>
<dbReference type="SMART" id="SM00173">
    <property type="entry name" value="RAS"/>
    <property type="match status" value="1"/>
</dbReference>
<evidence type="ECO:0000256" key="3">
    <source>
        <dbReference type="SAM" id="Phobius"/>
    </source>
</evidence>
<dbReference type="InterPro" id="IPR009924">
    <property type="entry name" value="DUF1459"/>
</dbReference>
<evidence type="ECO:0000313" key="4">
    <source>
        <dbReference type="EMBL" id="CAD6195181.1"/>
    </source>
</evidence>
<dbReference type="GO" id="GO:0003924">
    <property type="term" value="F:GTPase activity"/>
    <property type="evidence" value="ECO:0007669"/>
    <property type="project" value="InterPro"/>
</dbReference>
<dbReference type="InterPro" id="IPR020849">
    <property type="entry name" value="Small_GTPase_Ras-type"/>
</dbReference>
<dbReference type="PROSITE" id="PS51421">
    <property type="entry name" value="RAS"/>
    <property type="match status" value="1"/>
</dbReference>
<evidence type="ECO:0000313" key="5">
    <source>
        <dbReference type="Proteomes" id="UP000835052"/>
    </source>
</evidence>
<evidence type="ECO:0000256" key="1">
    <source>
        <dbReference type="ARBA" id="ARBA00022741"/>
    </source>
</evidence>
<dbReference type="InterPro" id="IPR005225">
    <property type="entry name" value="Small_GTP-bd"/>
</dbReference>
<dbReference type="GO" id="GO:0005525">
    <property type="term" value="F:GTP binding"/>
    <property type="evidence" value="ECO:0007669"/>
    <property type="project" value="UniProtKB-KW"/>
</dbReference>
<dbReference type="Pfam" id="PF00071">
    <property type="entry name" value="Ras"/>
    <property type="match status" value="1"/>
</dbReference>
<dbReference type="SUPFAM" id="SSF52540">
    <property type="entry name" value="P-loop containing nucleoside triphosphate hydrolases"/>
    <property type="match status" value="1"/>
</dbReference>
<sequence>MKKENYRIVVLGDSACGKTALVRRFVTGQAVTNYDPTIEDKYKKKLHFQDRQVTLEIVDTAGRELLPDMLTRYITFADAFIICYSIGSRRSFDHVHHYFENISRLRPISQIARVLVGCKCDADYREIYPEEANELSAQLQCSFAETSAFRDLNVNEVFEECVSQLNYISILRQKSRPDSKIRRHLSRQLPAITSISRPKISVDPRILHFHYQKMFAKMFSLLAVLLAVFVGSQQQVVVPTYAAAYYPSYYSPYAAYAAYPAFYGWGSNKGQAAGAAPAGPRPSLLNNNKP</sequence>
<dbReference type="Proteomes" id="UP000835052">
    <property type="component" value="Unassembled WGS sequence"/>
</dbReference>
<accession>A0A8S1HLC0</accession>
<keyword evidence="3" id="KW-1133">Transmembrane helix</keyword>
<dbReference type="EMBL" id="CAJGYM010000052">
    <property type="protein sequence ID" value="CAD6195181.1"/>
    <property type="molecule type" value="Genomic_DNA"/>
</dbReference>
<keyword evidence="1" id="KW-0547">Nucleotide-binding</keyword>
<comment type="caution">
    <text evidence="4">The sequence shown here is derived from an EMBL/GenBank/DDBJ whole genome shotgun (WGS) entry which is preliminary data.</text>
</comment>
<organism evidence="4 5">
    <name type="scientific">Caenorhabditis auriculariae</name>
    <dbReference type="NCBI Taxonomy" id="2777116"/>
    <lineage>
        <taxon>Eukaryota</taxon>
        <taxon>Metazoa</taxon>
        <taxon>Ecdysozoa</taxon>
        <taxon>Nematoda</taxon>
        <taxon>Chromadorea</taxon>
        <taxon>Rhabditida</taxon>
        <taxon>Rhabditina</taxon>
        <taxon>Rhabditomorpha</taxon>
        <taxon>Rhabditoidea</taxon>
        <taxon>Rhabditidae</taxon>
        <taxon>Peloderinae</taxon>
        <taxon>Caenorhabditis</taxon>
    </lineage>
</organism>
<evidence type="ECO:0000256" key="2">
    <source>
        <dbReference type="ARBA" id="ARBA00023134"/>
    </source>
</evidence>
<dbReference type="NCBIfam" id="TIGR00231">
    <property type="entry name" value="small_GTP"/>
    <property type="match status" value="1"/>
</dbReference>
<reference evidence="4" key="1">
    <citation type="submission" date="2020-10" db="EMBL/GenBank/DDBJ databases">
        <authorList>
            <person name="Kikuchi T."/>
        </authorList>
    </citation>
    <scope>NUCLEOTIDE SEQUENCE</scope>
    <source>
        <strain evidence="4">NKZ352</strain>
    </source>
</reference>
<dbReference type="SMART" id="SM00175">
    <property type="entry name" value="RAB"/>
    <property type="match status" value="1"/>
</dbReference>
<dbReference type="PRINTS" id="PR00449">
    <property type="entry name" value="RASTRNSFRMNG"/>
</dbReference>
<dbReference type="OrthoDB" id="265044at2759"/>